<proteinExistence type="predicted"/>
<accession>A0A3B0WQK5</accession>
<organism evidence="1">
    <name type="scientific">hydrothermal vent metagenome</name>
    <dbReference type="NCBI Taxonomy" id="652676"/>
    <lineage>
        <taxon>unclassified sequences</taxon>
        <taxon>metagenomes</taxon>
        <taxon>ecological metagenomes</taxon>
    </lineage>
</organism>
<evidence type="ECO:0000313" key="1">
    <source>
        <dbReference type="EMBL" id="VAW51539.1"/>
    </source>
</evidence>
<reference evidence="1" key="1">
    <citation type="submission" date="2018-06" db="EMBL/GenBank/DDBJ databases">
        <authorList>
            <person name="Zhirakovskaya E."/>
        </authorList>
    </citation>
    <scope>NUCLEOTIDE SEQUENCE</scope>
</reference>
<dbReference type="EMBL" id="UOFE01000020">
    <property type="protein sequence ID" value="VAW51539.1"/>
    <property type="molecule type" value="Genomic_DNA"/>
</dbReference>
<feature type="non-terminal residue" evidence="1">
    <location>
        <position position="1"/>
    </location>
</feature>
<dbReference type="AlphaFoldDB" id="A0A3B0WQK5"/>
<sequence>NGPGFAPLWIFGSGEITDKRYRWRKAADLKDGIISFSAPVDGVVNFTCEPGSCEIRMKDGAVFTSNAGVALDGRAIQKWGPVINSPDFDPINGVFPTRILGCGGLKEIAGKGKAAGMVGSICFNGVLNFNQNNPFELTGSSKCTITVHTPDPNIPIE</sequence>
<gene>
    <name evidence="1" type="ORF">MNBD_GAMMA05-1442</name>
</gene>
<name>A0A3B0WQK5_9ZZZZ</name>
<protein>
    <submittedName>
        <fullName evidence="1">Uncharacterized protein</fullName>
    </submittedName>
</protein>